<gene>
    <name evidence="2" type="ORF">DX130_15405</name>
</gene>
<sequence>MMNQIAKYVGLLIAIFGLMHLFTYISNLSATVQYHPFFPIGGKRQLKHFAAAAVPVLLPVMLGLLLGVIRIVQLRAKLGKWKFNWALFLIVVLPLLLLPVPAMLFRLHYNVAPLINAVDQLLPASSPQSPLSLESFSVAVGLLFMYCFQKKDS</sequence>
<dbReference type="OrthoDB" id="10006919at2"/>
<organism evidence="2 3">
    <name type="scientific">Paenibacillus paeoniae</name>
    <dbReference type="NCBI Taxonomy" id="2292705"/>
    <lineage>
        <taxon>Bacteria</taxon>
        <taxon>Bacillati</taxon>
        <taxon>Bacillota</taxon>
        <taxon>Bacilli</taxon>
        <taxon>Bacillales</taxon>
        <taxon>Paenibacillaceae</taxon>
        <taxon>Paenibacillus</taxon>
    </lineage>
</organism>
<feature type="transmembrane region" description="Helical" evidence="1">
    <location>
        <begin position="49"/>
        <end position="72"/>
    </location>
</feature>
<feature type="transmembrane region" description="Helical" evidence="1">
    <location>
        <begin position="84"/>
        <end position="109"/>
    </location>
</feature>
<comment type="caution">
    <text evidence="2">The sequence shown here is derived from an EMBL/GenBank/DDBJ whole genome shotgun (WGS) entry which is preliminary data.</text>
</comment>
<proteinExistence type="predicted"/>
<feature type="transmembrane region" description="Helical" evidence="1">
    <location>
        <begin position="9"/>
        <end position="29"/>
    </location>
</feature>
<keyword evidence="1" id="KW-0472">Membrane</keyword>
<keyword evidence="3" id="KW-1185">Reference proteome</keyword>
<dbReference type="RefSeq" id="WP_116046816.1">
    <property type="nucleotide sequence ID" value="NZ_QUBQ01000002.1"/>
</dbReference>
<evidence type="ECO:0000313" key="3">
    <source>
        <dbReference type="Proteomes" id="UP000261905"/>
    </source>
</evidence>
<feature type="transmembrane region" description="Helical" evidence="1">
    <location>
        <begin position="129"/>
        <end position="148"/>
    </location>
</feature>
<keyword evidence="1" id="KW-1133">Transmembrane helix</keyword>
<dbReference type="AlphaFoldDB" id="A0A371PGF9"/>
<name>A0A371PGF9_9BACL</name>
<evidence type="ECO:0000256" key="1">
    <source>
        <dbReference type="SAM" id="Phobius"/>
    </source>
</evidence>
<dbReference type="EMBL" id="QUBQ01000002">
    <property type="protein sequence ID" value="REK75022.1"/>
    <property type="molecule type" value="Genomic_DNA"/>
</dbReference>
<protein>
    <submittedName>
        <fullName evidence="2">Uncharacterized protein</fullName>
    </submittedName>
</protein>
<evidence type="ECO:0000313" key="2">
    <source>
        <dbReference type="EMBL" id="REK75022.1"/>
    </source>
</evidence>
<keyword evidence="1" id="KW-0812">Transmembrane</keyword>
<accession>A0A371PGF9</accession>
<reference evidence="2 3" key="1">
    <citation type="submission" date="2018-08" db="EMBL/GenBank/DDBJ databases">
        <title>Paenibacillus sp. M4BSY-1, whole genome shotgun sequence.</title>
        <authorList>
            <person name="Tuo L."/>
        </authorList>
    </citation>
    <scope>NUCLEOTIDE SEQUENCE [LARGE SCALE GENOMIC DNA]</scope>
    <source>
        <strain evidence="2 3">M4BSY-1</strain>
    </source>
</reference>
<dbReference type="Proteomes" id="UP000261905">
    <property type="component" value="Unassembled WGS sequence"/>
</dbReference>